<evidence type="ECO:0000313" key="3">
    <source>
        <dbReference type="EMBL" id="KAJ4446870.1"/>
    </source>
</evidence>
<reference evidence="3 4" key="1">
    <citation type="journal article" date="2022" name="Allergy">
        <title>Genome assembly and annotation of Periplaneta americana reveal a comprehensive cockroach allergen profile.</title>
        <authorList>
            <person name="Wang L."/>
            <person name="Xiong Q."/>
            <person name="Saelim N."/>
            <person name="Wang L."/>
            <person name="Nong W."/>
            <person name="Wan A.T."/>
            <person name="Shi M."/>
            <person name="Liu X."/>
            <person name="Cao Q."/>
            <person name="Hui J.H.L."/>
            <person name="Sookrung N."/>
            <person name="Leung T.F."/>
            <person name="Tungtrongchitr A."/>
            <person name="Tsui S.K.W."/>
        </authorList>
    </citation>
    <scope>NUCLEOTIDE SEQUENCE [LARGE SCALE GENOMIC DNA]</scope>
    <source>
        <strain evidence="3">PWHHKU_190912</strain>
    </source>
</reference>
<gene>
    <name evidence="3" type="ORF">ANN_13570</name>
</gene>
<dbReference type="PROSITE" id="PS51767">
    <property type="entry name" value="PEPTIDASE_A1"/>
    <property type="match status" value="1"/>
</dbReference>
<evidence type="ECO:0000259" key="2">
    <source>
        <dbReference type="PROSITE" id="PS51767"/>
    </source>
</evidence>
<dbReference type="Pfam" id="PF00026">
    <property type="entry name" value="Asp"/>
    <property type="match status" value="1"/>
</dbReference>
<keyword evidence="4" id="KW-1185">Reference proteome</keyword>
<protein>
    <recommendedName>
        <fullName evidence="2">Peptidase A1 domain-containing protein</fullName>
    </recommendedName>
</protein>
<comment type="caution">
    <text evidence="3">The sequence shown here is derived from an EMBL/GenBank/DDBJ whole genome shotgun (WGS) entry which is preliminary data.</text>
</comment>
<sequence>MVTTFNSEEEKFCKRLVFVVYRSADDKFDMRHIVLKSKVSCLMAPYLPDIRIVLGGITFLLNSDDYIIKQKGLFNIPTCVSAFIGMEGLPMSGLTWILGNAFLNKFYTEFDMGNQRIGFANAV</sequence>
<dbReference type="Gene3D" id="2.40.70.10">
    <property type="entry name" value="Acid Proteases"/>
    <property type="match status" value="1"/>
</dbReference>
<evidence type="ECO:0000313" key="4">
    <source>
        <dbReference type="Proteomes" id="UP001148838"/>
    </source>
</evidence>
<name>A0ABQ8TM68_PERAM</name>
<evidence type="ECO:0000256" key="1">
    <source>
        <dbReference type="ARBA" id="ARBA00007447"/>
    </source>
</evidence>
<dbReference type="InterPro" id="IPR021109">
    <property type="entry name" value="Peptidase_aspartic_dom_sf"/>
</dbReference>
<dbReference type="InterPro" id="IPR001461">
    <property type="entry name" value="Aspartic_peptidase_A1"/>
</dbReference>
<dbReference type="PANTHER" id="PTHR47966:SF51">
    <property type="entry name" value="BETA-SITE APP-CLEAVING ENZYME, ISOFORM A-RELATED"/>
    <property type="match status" value="1"/>
</dbReference>
<organism evidence="3 4">
    <name type="scientific">Periplaneta americana</name>
    <name type="common">American cockroach</name>
    <name type="synonym">Blatta americana</name>
    <dbReference type="NCBI Taxonomy" id="6978"/>
    <lineage>
        <taxon>Eukaryota</taxon>
        <taxon>Metazoa</taxon>
        <taxon>Ecdysozoa</taxon>
        <taxon>Arthropoda</taxon>
        <taxon>Hexapoda</taxon>
        <taxon>Insecta</taxon>
        <taxon>Pterygota</taxon>
        <taxon>Neoptera</taxon>
        <taxon>Polyneoptera</taxon>
        <taxon>Dictyoptera</taxon>
        <taxon>Blattodea</taxon>
        <taxon>Blattoidea</taxon>
        <taxon>Blattidae</taxon>
        <taxon>Blattinae</taxon>
        <taxon>Periplaneta</taxon>
    </lineage>
</organism>
<dbReference type="Proteomes" id="UP001148838">
    <property type="component" value="Unassembled WGS sequence"/>
</dbReference>
<dbReference type="PANTHER" id="PTHR47966">
    <property type="entry name" value="BETA-SITE APP-CLEAVING ENZYME, ISOFORM A-RELATED"/>
    <property type="match status" value="1"/>
</dbReference>
<dbReference type="EMBL" id="JAJSOF020000009">
    <property type="protein sequence ID" value="KAJ4446870.1"/>
    <property type="molecule type" value="Genomic_DNA"/>
</dbReference>
<dbReference type="InterPro" id="IPR033121">
    <property type="entry name" value="PEPTIDASE_A1"/>
</dbReference>
<proteinExistence type="inferred from homology"/>
<dbReference type="SUPFAM" id="SSF50630">
    <property type="entry name" value="Acid proteases"/>
    <property type="match status" value="1"/>
</dbReference>
<feature type="domain" description="Peptidase A1" evidence="2">
    <location>
        <begin position="1"/>
        <end position="120"/>
    </location>
</feature>
<accession>A0ABQ8TM68</accession>
<comment type="similarity">
    <text evidence="1">Belongs to the peptidase A1 family.</text>
</comment>